<dbReference type="Gene3D" id="3.20.20.450">
    <property type="entry name" value="EAL domain"/>
    <property type="match status" value="1"/>
</dbReference>
<dbReference type="SMART" id="SM00267">
    <property type="entry name" value="GGDEF"/>
    <property type="match status" value="1"/>
</dbReference>
<dbReference type="InterPro" id="IPR043128">
    <property type="entry name" value="Rev_trsase/Diguanyl_cyclase"/>
</dbReference>
<dbReference type="AlphaFoldDB" id="A0A2T1HWN5"/>
<dbReference type="CDD" id="cd01948">
    <property type="entry name" value="EAL"/>
    <property type="match status" value="1"/>
</dbReference>
<dbReference type="Proteomes" id="UP000239772">
    <property type="component" value="Unassembled WGS sequence"/>
</dbReference>
<proteinExistence type="predicted"/>
<evidence type="ECO:0000313" key="5">
    <source>
        <dbReference type="Proteomes" id="UP000239772"/>
    </source>
</evidence>
<dbReference type="SUPFAM" id="SSF55073">
    <property type="entry name" value="Nucleotide cyclase"/>
    <property type="match status" value="1"/>
</dbReference>
<dbReference type="InterPro" id="IPR035919">
    <property type="entry name" value="EAL_sf"/>
</dbReference>
<feature type="region of interest" description="Disordered" evidence="1">
    <location>
        <begin position="1"/>
        <end position="29"/>
    </location>
</feature>
<protein>
    <submittedName>
        <fullName evidence="4">GGDEF-domain containing protein</fullName>
    </submittedName>
</protein>
<dbReference type="Pfam" id="PF00563">
    <property type="entry name" value="EAL"/>
    <property type="match status" value="1"/>
</dbReference>
<evidence type="ECO:0000313" key="4">
    <source>
        <dbReference type="EMBL" id="PSC05919.1"/>
    </source>
</evidence>
<dbReference type="PROSITE" id="PS50887">
    <property type="entry name" value="GGDEF"/>
    <property type="match status" value="1"/>
</dbReference>
<reference evidence="5" key="1">
    <citation type="submission" date="2018-03" db="EMBL/GenBank/DDBJ databases">
        <authorList>
            <person name="Sun L."/>
            <person name="Liu H."/>
            <person name="Chen W."/>
            <person name="Huang K."/>
            <person name="Liu W."/>
            <person name="Gao X."/>
        </authorList>
    </citation>
    <scope>NUCLEOTIDE SEQUENCE [LARGE SCALE GENOMIC DNA]</scope>
    <source>
        <strain evidence="5">SH9</strain>
    </source>
</reference>
<dbReference type="GO" id="GO:0071111">
    <property type="term" value="F:cyclic-guanylate-specific phosphodiesterase activity"/>
    <property type="evidence" value="ECO:0007669"/>
    <property type="project" value="InterPro"/>
</dbReference>
<dbReference type="EMBL" id="PVZS01000005">
    <property type="protein sequence ID" value="PSC05919.1"/>
    <property type="molecule type" value="Genomic_DNA"/>
</dbReference>
<name>A0A2T1HWN5_9HYPH</name>
<dbReference type="InterPro" id="IPR029787">
    <property type="entry name" value="Nucleotide_cyclase"/>
</dbReference>
<dbReference type="NCBIfam" id="TIGR00254">
    <property type="entry name" value="GGDEF"/>
    <property type="match status" value="1"/>
</dbReference>
<dbReference type="CDD" id="cd01949">
    <property type="entry name" value="GGDEF"/>
    <property type="match status" value="1"/>
</dbReference>
<dbReference type="InterPro" id="IPR000160">
    <property type="entry name" value="GGDEF_dom"/>
</dbReference>
<dbReference type="Gene3D" id="3.30.450.20">
    <property type="entry name" value="PAS domain"/>
    <property type="match status" value="1"/>
</dbReference>
<gene>
    <name evidence="4" type="ORF">SLNSH_05940</name>
</gene>
<comment type="caution">
    <text evidence="4">The sequence shown here is derived from an EMBL/GenBank/DDBJ whole genome shotgun (WGS) entry which is preliminary data.</text>
</comment>
<feature type="domain" description="GGDEF" evidence="3">
    <location>
        <begin position="197"/>
        <end position="330"/>
    </location>
</feature>
<feature type="domain" description="EAL" evidence="2">
    <location>
        <begin position="341"/>
        <end position="590"/>
    </location>
</feature>
<keyword evidence="5" id="KW-1185">Reference proteome</keyword>
<organism evidence="4 5">
    <name type="scientific">Alsobacter soli</name>
    <dbReference type="NCBI Taxonomy" id="2109933"/>
    <lineage>
        <taxon>Bacteria</taxon>
        <taxon>Pseudomonadati</taxon>
        <taxon>Pseudomonadota</taxon>
        <taxon>Alphaproteobacteria</taxon>
        <taxon>Hyphomicrobiales</taxon>
        <taxon>Alsobacteraceae</taxon>
        <taxon>Alsobacter</taxon>
    </lineage>
</organism>
<dbReference type="SUPFAM" id="SSF141868">
    <property type="entry name" value="EAL domain-like"/>
    <property type="match status" value="1"/>
</dbReference>
<dbReference type="Gene3D" id="3.30.70.270">
    <property type="match status" value="1"/>
</dbReference>
<sequence length="593" mass="64151">MSLVDSRACGDPDFMADRTSEAPAAPEPRTEDLVAATLADLRAILNSIGETLYTWDIASDALTWGGNAASVLRVEDLAALRTGRGYARLILPDSGQSRYDAVAQSGQRDAGHGTPFQTVYAIRQLGAEPLWIQDTGRWFGGQDGRAVRVHGVVRVVSKPPEAEQASTASDGLTGALTRTQLTELLDAEIALARRQQRTLAVALVGVEGLAEINEAYGLDAADELIAGVARRLRSVMRRGDCMARYTGNKLALVLMGCAEEQLPIAANRFIASVRDLPIGTGAGPLKGAVRIGGVMLPRFGQTAAQALQHAEEALLDAKQSPTRAFVAFAPDRRKDVRRQSNRRFTDEIVTALNERRVTMALQPIVEAGSRRLAYHEALVRIIGRDGALLPASEVVPAAEKLGLAPLIDHRMLEMAVAELQASPHAKISINLSSATIRQPEWIEALTGALLGDSGLASRLVVELTETLAIEDLEAAKRAIESMRALGVRIAIDDFGSGHTSFRHLRDLQADLIKIDGAFVQNLGRSTDDRFFVRTLVDLAQHLGVPTVAEWVQDEETARILESWGVSYLQGELFGDEIWPATLHEPRRTSASLL</sequence>
<accession>A0A2T1HWN5</accession>
<dbReference type="InterPro" id="IPR001633">
    <property type="entry name" value="EAL_dom"/>
</dbReference>
<dbReference type="Pfam" id="PF00990">
    <property type="entry name" value="GGDEF"/>
    <property type="match status" value="1"/>
</dbReference>
<dbReference type="SMART" id="SM00052">
    <property type="entry name" value="EAL"/>
    <property type="match status" value="1"/>
</dbReference>
<dbReference type="PROSITE" id="PS50883">
    <property type="entry name" value="EAL"/>
    <property type="match status" value="1"/>
</dbReference>
<dbReference type="PANTHER" id="PTHR33121:SF79">
    <property type="entry name" value="CYCLIC DI-GMP PHOSPHODIESTERASE PDED-RELATED"/>
    <property type="match status" value="1"/>
</dbReference>
<dbReference type="PANTHER" id="PTHR33121">
    <property type="entry name" value="CYCLIC DI-GMP PHOSPHODIESTERASE PDEF"/>
    <property type="match status" value="1"/>
</dbReference>
<evidence type="ECO:0000256" key="1">
    <source>
        <dbReference type="SAM" id="MobiDB-lite"/>
    </source>
</evidence>
<evidence type="ECO:0000259" key="2">
    <source>
        <dbReference type="PROSITE" id="PS50883"/>
    </source>
</evidence>
<evidence type="ECO:0000259" key="3">
    <source>
        <dbReference type="PROSITE" id="PS50887"/>
    </source>
</evidence>
<dbReference type="InterPro" id="IPR050706">
    <property type="entry name" value="Cyclic-di-GMP_PDE-like"/>
</dbReference>